<keyword evidence="2" id="KW-1185">Reference proteome</keyword>
<evidence type="ECO:0000313" key="1">
    <source>
        <dbReference type="EMBL" id="KJZ07121.1"/>
    </source>
</evidence>
<proteinExistence type="predicted"/>
<evidence type="ECO:0000313" key="2">
    <source>
        <dbReference type="Proteomes" id="UP000033452"/>
    </source>
</evidence>
<accession>A0A0F4QHN7</accession>
<name>A0A0F4QHN7_9GAMM</name>
<dbReference type="RefSeq" id="WP_046006118.1">
    <property type="nucleotide sequence ID" value="NZ_JXYA01000041.1"/>
</dbReference>
<dbReference type="OrthoDB" id="6293392at2"/>
<protein>
    <submittedName>
        <fullName evidence="1">Uncharacterized protein</fullName>
    </submittedName>
</protein>
<gene>
    <name evidence="1" type="ORF">TW77_16705</name>
</gene>
<dbReference type="AlphaFoldDB" id="A0A0F4QHN7"/>
<reference evidence="1 2" key="1">
    <citation type="journal article" date="2015" name="BMC Genomics">
        <title>Genome mining reveals unlocked bioactive potential of marine Gram-negative bacteria.</title>
        <authorList>
            <person name="Machado H."/>
            <person name="Sonnenschein E.C."/>
            <person name="Melchiorsen J."/>
            <person name="Gram L."/>
        </authorList>
    </citation>
    <scope>NUCLEOTIDE SEQUENCE [LARGE SCALE GENOMIC DNA]</scope>
    <source>
        <strain evidence="1 2">S2471</strain>
    </source>
</reference>
<dbReference type="EMBL" id="JXYA01000041">
    <property type="protein sequence ID" value="KJZ07121.1"/>
    <property type="molecule type" value="Genomic_DNA"/>
</dbReference>
<dbReference type="Proteomes" id="UP000033452">
    <property type="component" value="Unassembled WGS sequence"/>
</dbReference>
<comment type="caution">
    <text evidence="1">The sequence shown here is derived from an EMBL/GenBank/DDBJ whole genome shotgun (WGS) entry which is preliminary data.</text>
</comment>
<dbReference type="PATRIC" id="fig|43658.5.peg.3531"/>
<sequence length="67" mass="7154">MKISLNKKRIKQLSHDQQLGLAQTPHIGAGASGYPACNSFGCDTAVFLGCPTGRDCYSGHNEICMPD</sequence>
<organism evidence="1 2">
    <name type="scientific">Pseudoalteromonas rubra</name>
    <dbReference type="NCBI Taxonomy" id="43658"/>
    <lineage>
        <taxon>Bacteria</taxon>
        <taxon>Pseudomonadati</taxon>
        <taxon>Pseudomonadota</taxon>
        <taxon>Gammaproteobacteria</taxon>
        <taxon>Alteromonadales</taxon>
        <taxon>Pseudoalteromonadaceae</taxon>
        <taxon>Pseudoalteromonas</taxon>
    </lineage>
</organism>